<dbReference type="Pfam" id="PF13479">
    <property type="entry name" value="AAA_24"/>
    <property type="match status" value="1"/>
</dbReference>
<evidence type="ECO:0000313" key="4">
    <source>
        <dbReference type="Proteomes" id="UP000568273"/>
    </source>
</evidence>
<dbReference type="InterPro" id="IPR004860">
    <property type="entry name" value="LAGLIDADG_dom"/>
</dbReference>
<dbReference type="PROSITE" id="PS50819">
    <property type="entry name" value="INTEIN_ENDONUCLEASE"/>
    <property type="match status" value="1"/>
</dbReference>
<reference evidence="3" key="1">
    <citation type="submission" date="2020-04" db="EMBL/GenBank/DDBJ databases">
        <title>Peptoniphilus sp. nov. isolated from swine feces.</title>
        <authorList>
            <person name="Ryu S.W."/>
        </authorList>
    </citation>
    <scope>NUCLEOTIDE SEQUENCE [LARGE SCALE GENOMIC DNA]</scope>
    <source>
        <strain evidence="3">AGMB00490</strain>
    </source>
</reference>
<dbReference type="SUPFAM" id="SSF51294">
    <property type="entry name" value="Hedgehog/intein (Hint) domain"/>
    <property type="match status" value="1"/>
</dbReference>
<name>A0A848RH23_9FIRM</name>
<dbReference type="SUPFAM" id="SSF55608">
    <property type="entry name" value="Homing endonucleases"/>
    <property type="match status" value="1"/>
</dbReference>
<keyword evidence="4" id="KW-1185">Reference proteome</keyword>
<accession>A0A848RH23</accession>
<proteinExistence type="predicted"/>
<dbReference type="PRINTS" id="PR00379">
    <property type="entry name" value="INTEIN"/>
</dbReference>
<protein>
    <submittedName>
        <fullName evidence="3">AAA family ATPase</fullName>
    </submittedName>
</protein>
<sequence>MDLLNIQKRKPIVDLNQYNFTIYGSAGVGKALRNGTPVLTTEGWIAIEDLIPNKDKVIGSDGQAYDLLGVFPQGKRQLYRVKFSDGAWVDADGDHIWTHYRRKYPDTKNPRKPLTFDLTTKELKEDLDQNYMKTSTFPTIENYDGIHKHLPIHPYLLGALIADGYLSGNNIQWTKSYENEPRVCAYVHGLVESDEIKMSMRKSNNTRNTDWVSWQHSIATNKGYGQHNQIKDRLEMLGLLNKKSKEKFIPEIYKLATKKQRLALINGLFDGDGTVRTDRPTCKYATTSKQLASDVLEVLWSLGINAHIKYMKGDNCYAVVIWDKEFNPFRFSTNKEKRELAGVKSWSNRRKVESITKVDVDEATCISVASPDKLFITKDYIVTHNTSFCSYFFDEPLFLAWEQGQNALEAYVQDMYTWKDFLEFVKELKKIHKEGKTTPFKNVIVDTVDIMRTKCEEYVCRMNGWDSPADGNYGAGWAAITREFEKRIGEVRACGLKVHFIAHDKVQRIERKDMAYDKITLQLGSTAINEVIKKVDFILYFDKEYEKNNDGDTIAKRVVRFHGGENYEAKTRISGFPEFIYAGNSAKETAQLVKKLFEEKAEALLEYDSPREEAEKEDTPVQEEKKQRSSDIKEIVTKKMISELTQIGKQKLKEKKATLDDITKIIKENTSVELMSEIKDIEEFNKVKALVEAL</sequence>
<gene>
    <name evidence="3" type="ORF">HKO22_03055</name>
</gene>
<feature type="domain" description="DOD-type homing endonuclease" evidence="2">
    <location>
        <begin position="156"/>
        <end position="304"/>
    </location>
</feature>
<dbReference type="InterPro" id="IPR006142">
    <property type="entry name" value="INTEIN"/>
</dbReference>
<dbReference type="EMBL" id="JABDSR010000003">
    <property type="protein sequence ID" value="NMW84723.1"/>
    <property type="molecule type" value="Genomic_DNA"/>
</dbReference>
<dbReference type="GO" id="GO:0016539">
    <property type="term" value="P:intein-mediated protein splicing"/>
    <property type="evidence" value="ECO:0007669"/>
    <property type="project" value="InterPro"/>
</dbReference>
<organism evidence="3 4">
    <name type="scientific">Peptoniphilus faecalis</name>
    <dbReference type="NCBI Taxonomy" id="2731255"/>
    <lineage>
        <taxon>Bacteria</taxon>
        <taxon>Bacillati</taxon>
        <taxon>Bacillota</taxon>
        <taxon>Tissierellia</taxon>
        <taxon>Tissierellales</taxon>
        <taxon>Peptoniphilaceae</taxon>
        <taxon>Peptoniphilus</taxon>
    </lineage>
</organism>
<dbReference type="InterPro" id="IPR036844">
    <property type="entry name" value="Hint_dom_sf"/>
</dbReference>
<evidence type="ECO:0000259" key="2">
    <source>
        <dbReference type="PROSITE" id="PS50819"/>
    </source>
</evidence>
<comment type="caution">
    <text evidence="3">The sequence shown here is derived from an EMBL/GenBank/DDBJ whole genome shotgun (WGS) entry which is preliminary data.</text>
</comment>
<dbReference type="Proteomes" id="UP000568273">
    <property type="component" value="Unassembled WGS sequence"/>
</dbReference>
<dbReference type="GO" id="GO:0004519">
    <property type="term" value="F:endonuclease activity"/>
    <property type="evidence" value="ECO:0007669"/>
    <property type="project" value="InterPro"/>
</dbReference>
<dbReference type="Gene3D" id="3.10.28.10">
    <property type="entry name" value="Homing endonucleases"/>
    <property type="match status" value="1"/>
</dbReference>
<evidence type="ECO:0000313" key="3">
    <source>
        <dbReference type="EMBL" id="NMW84723.1"/>
    </source>
</evidence>
<dbReference type="RefSeq" id="WP_169968460.1">
    <property type="nucleotide sequence ID" value="NZ_JABDSR010000003.1"/>
</dbReference>
<dbReference type="Pfam" id="PF14528">
    <property type="entry name" value="LAGLIDADG_3"/>
    <property type="match status" value="1"/>
</dbReference>
<feature type="region of interest" description="Disordered" evidence="1">
    <location>
        <begin position="608"/>
        <end position="630"/>
    </location>
</feature>
<dbReference type="InterPro" id="IPR027434">
    <property type="entry name" value="Homing_endonucl"/>
</dbReference>
<dbReference type="InterPro" id="IPR004042">
    <property type="entry name" value="Intein_endonuc_central"/>
</dbReference>
<dbReference type="AlphaFoldDB" id="A0A848RH23"/>
<evidence type="ECO:0000256" key="1">
    <source>
        <dbReference type="SAM" id="MobiDB-lite"/>
    </source>
</evidence>